<protein>
    <submittedName>
        <fullName evidence="1">Uncharacterized protein</fullName>
    </submittedName>
</protein>
<organism evidence="1">
    <name type="scientific">Myoviridae sp. ctAys2</name>
    <dbReference type="NCBI Taxonomy" id="2825044"/>
    <lineage>
        <taxon>Viruses</taxon>
        <taxon>Duplodnaviria</taxon>
        <taxon>Heunggongvirae</taxon>
        <taxon>Uroviricota</taxon>
        <taxon>Caudoviricetes</taxon>
    </lineage>
</organism>
<name>A0A8S5Q423_9CAUD</name>
<evidence type="ECO:0000313" key="1">
    <source>
        <dbReference type="EMBL" id="DAE13874.1"/>
    </source>
</evidence>
<reference evidence="1" key="1">
    <citation type="journal article" date="2021" name="Proc. Natl. Acad. Sci. U.S.A.">
        <title>A Catalog of Tens of Thousands of Viruses from Human Metagenomes Reveals Hidden Associations with Chronic Diseases.</title>
        <authorList>
            <person name="Tisza M.J."/>
            <person name="Buck C.B."/>
        </authorList>
    </citation>
    <scope>NUCLEOTIDE SEQUENCE</scope>
    <source>
        <strain evidence="1">CtAys2</strain>
    </source>
</reference>
<proteinExistence type="predicted"/>
<accession>A0A8S5Q423</accession>
<dbReference type="EMBL" id="BK015571">
    <property type="protein sequence ID" value="DAE13874.1"/>
    <property type="molecule type" value="Genomic_DNA"/>
</dbReference>
<sequence length="119" mass="13932">MLMLRKKVPSYSRTEEMFVRWSFVPDRHGLPAKGERGKIMSRDEILAELNNILKDLGCEELDFCLEIARRLRKEQKANVRERRNVKNYSTNIRQSIIQASEENLLSYVGYENGTGGRRI</sequence>